<dbReference type="InterPro" id="IPR003594">
    <property type="entry name" value="HATPase_dom"/>
</dbReference>
<evidence type="ECO:0000256" key="1">
    <source>
        <dbReference type="ARBA" id="ARBA00000085"/>
    </source>
</evidence>
<reference evidence="7 8" key="1">
    <citation type="journal article" date="2018" name="Arch. Microbiol.">
        <title>New insights into the metabolic potential of the phototrophic purple bacterium Rhodopila globiformis DSM 161(T) from its draft genome sequence and evidence for a vanadium-dependent nitrogenase.</title>
        <authorList>
            <person name="Imhoff J.F."/>
            <person name="Rahn T."/>
            <person name="Kunzel S."/>
            <person name="Neulinger S.C."/>
        </authorList>
    </citation>
    <scope>NUCLEOTIDE SEQUENCE [LARGE SCALE GENOMIC DNA]</scope>
    <source>
        <strain evidence="7 8">DSM 161</strain>
    </source>
</reference>
<gene>
    <name evidence="7" type="ORF">CCS01_30860</name>
</gene>
<evidence type="ECO:0000313" key="7">
    <source>
        <dbReference type="EMBL" id="PPQ26222.1"/>
    </source>
</evidence>
<comment type="caution">
    <text evidence="7">The sequence shown here is derived from an EMBL/GenBank/DDBJ whole genome shotgun (WGS) entry which is preliminary data.</text>
</comment>
<dbReference type="InterPro" id="IPR036890">
    <property type="entry name" value="HATPase_C_sf"/>
</dbReference>
<dbReference type="GO" id="GO:0000155">
    <property type="term" value="F:phosphorelay sensor kinase activity"/>
    <property type="evidence" value="ECO:0007669"/>
    <property type="project" value="InterPro"/>
</dbReference>
<dbReference type="RefSeq" id="WP_104522977.1">
    <property type="nucleotide sequence ID" value="NZ_NHRY01000272.1"/>
</dbReference>
<evidence type="ECO:0000256" key="4">
    <source>
        <dbReference type="SAM" id="Coils"/>
    </source>
</evidence>
<dbReference type="Pfam" id="PF02518">
    <property type="entry name" value="HATPase_c"/>
    <property type="match status" value="1"/>
</dbReference>
<dbReference type="PRINTS" id="PR00344">
    <property type="entry name" value="BCTRLSENSOR"/>
</dbReference>
<dbReference type="EMBL" id="NHRY01000272">
    <property type="protein sequence ID" value="PPQ26222.1"/>
    <property type="molecule type" value="Genomic_DNA"/>
</dbReference>
<feature type="transmembrane region" description="Helical" evidence="5">
    <location>
        <begin position="161"/>
        <end position="180"/>
    </location>
</feature>
<keyword evidence="5" id="KW-0472">Membrane</keyword>
<dbReference type="Proteomes" id="UP000239724">
    <property type="component" value="Unassembled WGS sequence"/>
</dbReference>
<dbReference type="PANTHER" id="PTHR43065">
    <property type="entry name" value="SENSOR HISTIDINE KINASE"/>
    <property type="match status" value="1"/>
</dbReference>
<keyword evidence="4" id="KW-0175">Coiled coil</keyword>
<feature type="transmembrane region" description="Helical" evidence="5">
    <location>
        <begin position="86"/>
        <end position="106"/>
    </location>
</feature>
<accession>A0A2S6MV43</accession>
<dbReference type="Pfam" id="PF00512">
    <property type="entry name" value="HisKA"/>
    <property type="match status" value="1"/>
</dbReference>
<feature type="coiled-coil region" evidence="4">
    <location>
        <begin position="193"/>
        <end position="223"/>
    </location>
</feature>
<feature type="transmembrane region" description="Helical" evidence="5">
    <location>
        <begin position="47"/>
        <end position="66"/>
    </location>
</feature>
<feature type="transmembrane region" description="Helical" evidence="5">
    <location>
        <begin position="137"/>
        <end position="155"/>
    </location>
</feature>
<evidence type="ECO:0000313" key="8">
    <source>
        <dbReference type="Proteomes" id="UP000239724"/>
    </source>
</evidence>
<keyword evidence="5" id="KW-1133">Transmembrane helix</keyword>
<dbReference type="AlphaFoldDB" id="A0A2S6MV43"/>
<dbReference type="PROSITE" id="PS50109">
    <property type="entry name" value="HIS_KIN"/>
    <property type="match status" value="1"/>
</dbReference>
<feature type="domain" description="Histidine kinase" evidence="6">
    <location>
        <begin position="239"/>
        <end position="462"/>
    </location>
</feature>
<dbReference type="SMART" id="SM00388">
    <property type="entry name" value="HisKA"/>
    <property type="match status" value="1"/>
</dbReference>
<evidence type="ECO:0000259" key="6">
    <source>
        <dbReference type="PROSITE" id="PS50109"/>
    </source>
</evidence>
<dbReference type="Gene3D" id="1.10.287.130">
    <property type="match status" value="1"/>
</dbReference>
<dbReference type="InterPro" id="IPR004358">
    <property type="entry name" value="Sig_transdc_His_kin-like_C"/>
</dbReference>
<keyword evidence="3" id="KW-0597">Phosphoprotein</keyword>
<dbReference type="PANTHER" id="PTHR43065:SF49">
    <property type="entry name" value="HISTIDINE KINASE"/>
    <property type="match status" value="1"/>
</dbReference>
<proteinExistence type="predicted"/>
<dbReference type="SUPFAM" id="SSF47384">
    <property type="entry name" value="Homodimeric domain of signal transducing histidine kinase"/>
    <property type="match status" value="1"/>
</dbReference>
<keyword evidence="8" id="KW-1185">Reference proteome</keyword>
<sequence>MLSDPDSLLIESERLQSVFQQLPLTVSVTVINAILTAAVLAPATASGVLMGWVAVVLVLAAVRLWLRRVFFRRAPAGAAIRRWSRVSVLGALATGLLWGVGLVAMFPAAETTQLFVAFVIGGMCAGATTVNAAHFPTAAAFILPASLPLTVGLLTERSPSHFVSALMVVIFAVSLCLTCLRSHRAFGQCLRLHQALKRQRLKLSQANQQLRAEMAERRTIEATLHQAQKMEAIGHLTGGLAHDFNNLLQVIVGNLNLIRRLSGDNGKVVRYAEAAEQAAQRGAELTGSLLAYARRQSLRTERVDVNQLLAEFEPLLHRTLGATVGFRIRRDTPVPACMADPAHFQSAILNLAINARDAMPDGGTLTITTGAATLAAEDLIGNPDASPGWFVSVAVSDTGTGMTPEVLAQVFEPFFTTKEAGKGSGLGLSQVYGFARQSGGHLRLASVPGEGTTATIFLPVVAAPDAPPEAEAAGDGSAVA</sequence>
<evidence type="ECO:0000256" key="5">
    <source>
        <dbReference type="SAM" id="Phobius"/>
    </source>
</evidence>
<dbReference type="EC" id="2.7.13.3" evidence="2"/>
<protein>
    <recommendedName>
        <fullName evidence="2">histidine kinase</fullName>
        <ecNumber evidence="2">2.7.13.3</ecNumber>
    </recommendedName>
</protein>
<dbReference type="SMART" id="SM00387">
    <property type="entry name" value="HATPase_c"/>
    <property type="match status" value="1"/>
</dbReference>
<dbReference type="InterPro" id="IPR036097">
    <property type="entry name" value="HisK_dim/P_sf"/>
</dbReference>
<evidence type="ECO:0000256" key="3">
    <source>
        <dbReference type="ARBA" id="ARBA00022553"/>
    </source>
</evidence>
<dbReference type="OrthoDB" id="9796100at2"/>
<dbReference type="Gene3D" id="3.30.565.10">
    <property type="entry name" value="Histidine kinase-like ATPase, C-terminal domain"/>
    <property type="match status" value="1"/>
</dbReference>
<comment type="catalytic activity">
    <reaction evidence="1">
        <text>ATP + protein L-histidine = ADP + protein N-phospho-L-histidine.</text>
        <dbReference type="EC" id="2.7.13.3"/>
    </reaction>
</comment>
<organism evidence="7 8">
    <name type="scientific">Rhodopila globiformis</name>
    <name type="common">Rhodopseudomonas globiformis</name>
    <dbReference type="NCBI Taxonomy" id="1071"/>
    <lineage>
        <taxon>Bacteria</taxon>
        <taxon>Pseudomonadati</taxon>
        <taxon>Pseudomonadota</taxon>
        <taxon>Alphaproteobacteria</taxon>
        <taxon>Acetobacterales</taxon>
        <taxon>Acetobacteraceae</taxon>
        <taxon>Rhodopila</taxon>
    </lineage>
</organism>
<keyword evidence="5" id="KW-0812">Transmembrane</keyword>
<dbReference type="InterPro" id="IPR005467">
    <property type="entry name" value="His_kinase_dom"/>
</dbReference>
<evidence type="ECO:0000256" key="2">
    <source>
        <dbReference type="ARBA" id="ARBA00012438"/>
    </source>
</evidence>
<dbReference type="InterPro" id="IPR003661">
    <property type="entry name" value="HisK_dim/P_dom"/>
</dbReference>
<dbReference type="SUPFAM" id="SSF55874">
    <property type="entry name" value="ATPase domain of HSP90 chaperone/DNA topoisomerase II/histidine kinase"/>
    <property type="match status" value="1"/>
</dbReference>
<name>A0A2S6MV43_RHOGL</name>